<dbReference type="Gene3D" id="1.10.150.240">
    <property type="entry name" value="Putative phosphatase, domain 2"/>
    <property type="match status" value="1"/>
</dbReference>
<dbReference type="CDD" id="cd07505">
    <property type="entry name" value="HAD_BPGM-like"/>
    <property type="match status" value="1"/>
</dbReference>
<dbReference type="InterPro" id="IPR006439">
    <property type="entry name" value="HAD-SF_hydro_IA"/>
</dbReference>
<protein>
    <submittedName>
        <fullName evidence="1">Phosphorylated carbohydrates phosphatase</fullName>
    </submittedName>
</protein>
<dbReference type="InterPro" id="IPR023214">
    <property type="entry name" value="HAD_sf"/>
</dbReference>
<dbReference type="PANTHER" id="PTHR18901:SF38">
    <property type="entry name" value="PSEUDOURIDINE-5'-PHOSPHATASE"/>
    <property type="match status" value="1"/>
</dbReference>
<evidence type="ECO:0000313" key="1">
    <source>
        <dbReference type="EMBL" id="AKI05323.1"/>
    </source>
</evidence>
<gene>
    <name evidence="1" type="ORF">LsR_01805</name>
</gene>
<dbReference type="PANTHER" id="PTHR18901">
    <property type="entry name" value="2-DEOXYGLUCOSE-6-PHOSPHATE PHOSPHATASE 2"/>
    <property type="match status" value="1"/>
</dbReference>
<dbReference type="Proteomes" id="UP000035027">
    <property type="component" value="Plasmid pR1"/>
</dbReference>
<sequence length="216" mass="24579">MIKAAIFDLDGLLVDTEIVSLKIYQELLSEYGYSFTKEEYAKHYSGKTEKENIKRFIDTYNLSVSYQECLDEVLNIERKLISQGVELKVGVKSLLMYLKENNYKVALATSSTKDRAISILKGHDILSYFDEFVFSEDVTLSKPNPEVFLKACEKTNVSTNEAIVLEDSENGIMAAYNAHIPVICIPDMKRPAKEYLEKTIAVCKTLNDVIDYLKTK</sequence>
<geneLocation type="plasmid" evidence="1 2">
    <name>pR1</name>
</geneLocation>
<dbReference type="PATRIC" id="fig|1194971.3.peg.1791"/>
<reference evidence="1 2" key="1">
    <citation type="submission" date="2015-04" db="EMBL/GenBank/DDBJ databases">
        <title>Complete genome sequence of Lactobacillus salivarius Ren, a probiotic strain with antitumor activity.</title>
        <authorList>
            <person name="Sun E."/>
            <person name="Zhao L."/>
            <person name="Liu S."/>
            <person name="Zhang M."/>
            <person name="Guo H."/>
            <person name="Ren F."/>
        </authorList>
    </citation>
    <scope>NUCLEOTIDE SEQUENCE [LARGE SCALE GENOMIC DNA]</scope>
    <source>
        <strain evidence="1 2">Ren</strain>
        <plasmid evidence="1 2">pR1</plasmid>
    </source>
</reference>
<dbReference type="Gene3D" id="3.40.50.1000">
    <property type="entry name" value="HAD superfamily/HAD-like"/>
    <property type="match status" value="1"/>
</dbReference>
<dbReference type="InterPro" id="IPR023198">
    <property type="entry name" value="PGP-like_dom2"/>
</dbReference>
<dbReference type="SFLD" id="SFLDG01129">
    <property type="entry name" value="C1.5:_HAD__Beta-PGM__Phosphata"/>
    <property type="match status" value="1"/>
</dbReference>
<name>A0A0F7PWE3_9LACO</name>
<proteinExistence type="predicted"/>
<dbReference type="Pfam" id="PF13419">
    <property type="entry name" value="HAD_2"/>
    <property type="match status" value="1"/>
</dbReference>
<dbReference type="EMBL" id="CP011404">
    <property type="protein sequence ID" value="AKI05323.1"/>
    <property type="molecule type" value="Genomic_DNA"/>
</dbReference>
<dbReference type="InterPro" id="IPR041492">
    <property type="entry name" value="HAD_2"/>
</dbReference>
<dbReference type="NCBIfam" id="TIGR01509">
    <property type="entry name" value="HAD-SF-IA-v3"/>
    <property type="match status" value="1"/>
</dbReference>
<dbReference type="AlphaFoldDB" id="A0A0F7PWE3"/>
<dbReference type="InterPro" id="IPR036412">
    <property type="entry name" value="HAD-like_sf"/>
</dbReference>
<dbReference type="NCBIfam" id="TIGR01549">
    <property type="entry name" value="HAD-SF-IA-v1"/>
    <property type="match status" value="1"/>
</dbReference>
<dbReference type="SFLD" id="SFLDG01135">
    <property type="entry name" value="C1.5.6:_HAD__Beta-PGM__Phospha"/>
    <property type="match status" value="1"/>
</dbReference>
<accession>A0A0F7PWE3</accession>
<keyword evidence="1" id="KW-0614">Plasmid</keyword>
<dbReference type="SUPFAM" id="SSF56784">
    <property type="entry name" value="HAD-like"/>
    <property type="match status" value="1"/>
</dbReference>
<evidence type="ECO:0000313" key="2">
    <source>
        <dbReference type="Proteomes" id="UP000035027"/>
    </source>
</evidence>
<organism evidence="1 2">
    <name type="scientific">Ligilactobacillus salivarius str. Ren</name>
    <dbReference type="NCBI Taxonomy" id="1194971"/>
    <lineage>
        <taxon>Bacteria</taxon>
        <taxon>Bacillati</taxon>
        <taxon>Bacillota</taxon>
        <taxon>Bacilli</taxon>
        <taxon>Lactobacillales</taxon>
        <taxon>Lactobacillaceae</taxon>
        <taxon>Ligilactobacillus</taxon>
    </lineage>
</organism>
<dbReference type="SFLD" id="SFLDS00003">
    <property type="entry name" value="Haloacid_Dehalogenase"/>
    <property type="match status" value="1"/>
</dbReference>